<keyword evidence="9 11" id="KW-0472">Membrane</keyword>
<evidence type="ECO:0000313" key="13">
    <source>
        <dbReference type="Proteomes" id="UP000324020"/>
    </source>
</evidence>
<feature type="transmembrane region" description="Helical" evidence="11">
    <location>
        <begin position="75"/>
        <end position="95"/>
    </location>
</feature>
<dbReference type="PANTHER" id="PTHR28286">
    <property type="match status" value="1"/>
</dbReference>
<dbReference type="InterPro" id="IPR018229">
    <property type="entry name" value="Rhodopsin_retinal_BS"/>
</dbReference>
<keyword evidence="4" id="KW-0716">Sensory transduction</keyword>
<dbReference type="AlphaFoldDB" id="A0A1G7M2Y2"/>
<dbReference type="Pfam" id="PF01036">
    <property type="entry name" value="Bac_rhodopsin"/>
    <property type="match status" value="1"/>
</dbReference>
<dbReference type="Gene3D" id="1.20.1070.10">
    <property type="entry name" value="Rhodopsin 7-helix transmembrane proteins"/>
    <property type="match status" value="1"/>
</dbReference>
<name>A0A1G7M2Y2_9EURY</name>
<dbReference type="GO" id="GO:0016020">
    <property type="term" value="C:membrane"/>
    <property type="evidence" value="ECO:0007669"/>
    <property type="project" value="UniProtKB-SubCell"/>
</dbReference>
<dbReference type="GO" id="GO:0005216">
    <property type="term" value="F:monoatomic ion channel activity"/>
    <property type="evidence" value="ECO:0007669"/>
    <property type="project" value="InterPro"/>
</dbReference>
<dbReference type="RefSeq" id="WP_149798546.1">
    <property type="nucleotide sequence ID" value="NZ_FNBO01000005.1"/>
</dbReference>
<dbReference type="Proteomes" id="UP000324020">
    <property type="component" value="Unassembled WGS sequence"/>
</dbReference>
<gene>
    <name evidence="12" type="ORF">SAMN04488067_105196</name>
</gene>
<sequence>MLADMTVWAWLGVLAMSIGTIPPLWNWTTQPSATDESYARYYATLSSVTGVAALAYLVMALGFGTVVTPGGDLPVARYLDWLITTPLLLLYLGLLARPPRRLLAGLIAVDVVIIAGGVAAVATMGLVSWVFFGIAAAAYVVLVYGLLVMLPRSVSERADRVRAVFGTLRNITVVLWTLYPVVWVLAPTGLGLVTPSTEMLVFVYLDIVSKVGFVIVATAGSDVLKQLNTSNTSRQKDESTPDEVGI</sequence>
<evidence type="ECO:0000256" key="10">
    <source>
        <dbReference type="ARBA" id="ARBA00023170"/>
    </source>
</evidence>
<protein>
    <submittedName>
        <fullName evidence="12">Sensory rhodopsin</fullName>
    </submittedName>
</protein>
<evidence type="ECO:0000256" key="5">
    <source>
        <dbReference type="ARBA" id="ARBA00022692"/>
    </source>
</evidence>
<keyword evidence="5 11" id="KW-0812">Transmembrane</keyword>
<keyword evidence="7 11" id="KW-1133">Transmembrane helix</keyword>
<keyword evidence="13" id="KW-1185">Reference proteome</keyword>
<keyword evidence="10" id="KW-0675">Receptor</keyword>
<accession>A0A1G7M2Y2</accession>
<dbReference type="GO" id="GO:0007602">
    <property type="term" value="P:phototransduction"/>
    <property type="evidence" value="ECO:0007669"/>
    <property type="project" value="UniProtKB-KW"/>
</dbReference>
<feature type="transmembrane region" description="Helical" evidence="11">
    <location>
        <begin position="129"/>
        <end position="150"/>
    </location>
</feature>
<evidence type="ECO:0000256" key="2">
    <source>
        <dbReference type="ARBA" id="ARBA00008130"/>
    </source>
</evidence>
<keyword evidence="8" id="KW-0157">Chromophore</keyword>
<evidence type="ECO:0000256" key="4">
    <source>
        <dbReference type="ARBA" id="ARBA00022606"/>
    </source>
</evidence>
<dbReference type="CDD" id="cd15029">
    <property type="entry name" value="7tm_SRI_SRII"/>
    <property type="match status" value="1"/>
</dbReference>
<dbReference type="PROSITE" id="PS00327">
    <property type="entry name" value="BACTERIAL_OPSIN_RET"/>
    <property type="match status" value="1"/>
</dbReference>
<dbReference type="InterPro" id="IPR001425">
    <property type="entry name" value="Arc/bac/fun_rhodopsins"/>
</dbReference>
<reference evidence="12 13" key="1">
    <citation type="submission" date="2016-10" db="EMBL/GenBank/DDBJ databases">
        <authorList>
            <person name="Varghese N."/>
            <person name="Submissions S."/>
        </authorList>
    </citation>
    <scope>NUCLEOTIDE SEQUENCE [LARGE SCALE GENOMIC DNA]</scope>
    <source>
        <strain evidence="12 13">CGMCC 1.3527</strain>
    </source>
</reference>
<organism evidence="12 13">
    <name type="scientific">Halorubrum xinjiangense</name>
    <dbReference type="NCBI Taxonomy" id="261291"/>
    <lineage>
        <taxon>Archaea</taxon>
        <taxon>Methanobacteriati</taxon>
        <taxon>Methanobacteriota</taxon>
        <taxon>Stenosarchaea group</taxon>
        <taxon>Halobacteria</taxon>
        <taxon>Halobacteriales</taxon>
        <taxon>Haloferacaceae</taxon>
        <taxon>Halorubrum</taxon>
    </lineage>
</organism>
<comment type="subcellular location">
    <subcellularLocation>
        <location evidence="1">Membrane</location>
        <topology evidence="1">Multi-pass membrane protein</topology>
    </subcellularLocation>
</comment>
<keyword evidence="3" id="KW-0600">Photoreceptor protein</keyword>
<evidence type="ECO:0000256" key="9">
    <source>
        <dbReference type="ARBA" id="ARBA00023136"/>
    </source>
</evidence>
<evidence type="ECO:0000256" key="6">
    <source>
        <dbReference type="ARBA" id="ARBA00022925"/>
    </source>
</evidence>
<evidence type="ECO:0000256" key="8">
    <source>
        <dbReference type="ARBA" id="ARBA00022991"/>
    </source>
</evidence>
<evidence type="ECO:0000256" key="7">
    <source>
        <dbReference type="ARBA" id="ARBA00022989"/>
    </source>
</evidence>
<feature type="transmembrane region" description="Helical" evidence="11">
    <location>
        <begin position="171"/>
        <end position="193"/>
    </location>
</feature>
<dbReference type="EMBL" id="FNBO01000005">
    <property type="protein sequence ID" value="SDF56023.1"/>
    <property type="molecule type" value="Genomic_DNA"/>
</dbReference>
<dbReference type="OrthoDB" id="330248at2157"/>
<dbReference type="PROSITE" id="PS00950">
    <property type="entry name" value="BACTERIAL_OPSIN_1"/>
    <property type="match status" value="1"/>
</dbReference>
<dbReference type="PANTHER" id="PTHR28286:SF2">
    <property type="entry name" value="BACTERIORHODOPSIN _OPSIN, NOPA (EUROFUNG)"/>
    <property type="match status" value="1"/>
</dbReference>
<evidence type="ECO:0000256" key="3">
    <source>
        <dbReference type="ARBA" id="ARBA00022543"/>
    </source>
</evidence>
<evidence type="ECO:0000256" key="1">
    <source>
        <dbReference type="ARBA" id="ARBA00004141"/>
    </source>
</evidence>
<dbReference type="SUPFAM" id="SSF81321">
    <property type="entry name" value="Family A G protein-coupled receptor-like"/>
    <property type="match status" value="1"/>
</dbReference>
<feature type="transmembrane region" description="Helical" evidence="11">
    <location>
        <begin position="6"/>
        <end position="27"/>
    </location>
</feature>
<proteinExistence type="inferred from homology"/>
<comment type="similarity">
    <text evidence="2">Belongs to the archaeal/bacterial/fungal opsin family.</text>
</comment>
<feature type="transmembrane region" description="Helical" evidence="11">
    <location>
        <begin position="102"/>
        <end position="123"/>
    </location>
</feature>
<dbReference type="PRINTS" id="PR00251">
    <property type="entry name" value="BACTRLOPSIN"/>
</dbReference>
<dbReference type="SMART" id="SM01021">
    <property type="entry name" value="Bac_rhodopsin"/>
    <property type="match status" value="1"/>
</dbReference>
<feature type="transmembrane region" description="Helical" evidence="11">
    <location>
        <begin position="199"/>
        <end position="224"/>
    </location>
</feature>
<evidence type="ECO:0000256" key="11">
    <source>
        <dbReference type="SAM" id="Phobius"/>
    </source>
</evidence>
<feature type="transmembrane region" description="Helical" evidence="11">
    <location>
        <begin position="39"/>
        <end position="63"/>
    </location>
</feature>
<evidence type="ECO:0000313" key="12">
    <source>
        <dbReference type="EMBL" id="SDF56023.1"/>
    </source>
</evidence>
<dbReference type="GO" id="GO:0009881">
    <property type="term" value="F:photoreceptor activity"/>
    <property type="evidence" value="ECO:0007669"/>
    <property type="project" value="UniProtKB-KW"/>
</dbReference>
<keyword evidence="6" id="KW-0681">Retinal protein</keyword>